<dbReference type="GO" id="GO:0004497">
    <property type="term" value="F:monooxygenase activity"/>
    <property type="evidence" value="ECO:0007669"/>
    <property type="project" value="UniProtKB-KW"/>
</dbReference>
<evidence type="ECO:0000256" key="2">
    <source>
        <dbReference type="ARBA" id="ARBA00023002"/>
    </source>
</evidence>
<comment type="cofactor">
    <cofactor evidence="5">
        <name>heme</name>
        <dbReference type="ChEBI" id="CHEBI:30413"/>
    </cofactor>
</comment>
<dbReference type="PANTHER" id="PTHR46300">
    <property type="entry name" value="P450, PUTATIVE (EUROFUNG)-RELATED-RELATED"/>
    <property type="match status" value="1"/>
</dbReference>
<dbReference type="InterPro" id="IPR017972">
    <property type="entry name" value="Cyt_P450_CS"/>
</dbReference>
<proteinExistence type="inferred from homology"/>
<dbReference type="InterPro" id="IPR002401">
    <property type="entry name" value="Cyt_P450_E_grp-I"/>
</dbReference>
<name>A0AAD5K8M2_9FUNG</name>
<dbReference type="InterPro" id="IPR036396">
    <property type="entry name" value="Cyt_P450_sf"/>
</dbReference>
<dbReference type="SUPFAM" id="SSF48264">
    <property type="entry name" value="Cytochrome P450"/>
    <property type="match status" value="1"/>
</dbReference>
<organism evidence="7 8">
    <name type="scientific">Phascolomyces articulosus</name>
    <dbReference type="NCBI Taxonomy" id="60185"/>
    <lineage>
        <taxon>Eukaryota</taxon>
        <taxon>Fungi</taxon>
        <taxon>Fungi incertae sedis</taxon>
        <taxon>Mucoromycota</taxon>
        <taxon>Mucoromycotina</taxon>
        <taxon>Mucoromycetes</taxon>
        <taxon>Mucorales</taxon>
        <taxon>Lichtheimiaceae</taxon>
        <taxon>Phascolomyces</taxon>
    </lineage>
</organism>
<dbReference type="Proteomes" id="UP001209540">
    <property type="component" value="Unassembled WGS sequence"/>
</dbReference>
<dbReference type="Gene3D" id="1.10.630.10">
    <property type="entry name" value="Cytochrome P450"/>
    <property type="match status" value="1"/>
</dbReference>
<keyword evidence="2 6" id="KW-0560">Oxidoreductase</keyword>
<keyword evidence="3 5" id="KW-0408">Iron</keyword>
<evidence type="ECO:0000256" key="4">
    <source>
        <dbReference type="ARBA" id="ARBA00023033"/>
    </source>
</evidence>
<keyword evidence="4 6" id="KW-0503">Monooxygenase</keyword>
<evidence type="ECO:0000256" key="5">
    <source>
        <dbReference type="PIRSR" id="PIRSR602401-1"/>
    </source>
</evidence>
<evidence type="ECO:0000256" key="1">
    <source>
        <dbReference type="ARBA" id="ARBA00022723"/>
    </source>
</evidence>
<dbReference type="AlphaFoldDB" id="A0AAD5K8M2"/>
<sequence>KKIVLNALGPRRLKEENDILCKEADEFVDQIANGKSINPLRPLMRVSLNFILLTFFSIRTTSTDDPVYKKSIHIIHTTMSLTCTMQFAPLFIPVLKVFDSFFGNKRKSLDFLQNTCKPFYESLIEEGLDADSNNMVKLLNEELNQGKRGNYYSMYHTIHDMAVAGTDTTAVTITWGFLQISTRPDIQKKIQQEIDAFVSKNGRVPYFWERDEVPFMIATQRECFRLRPTTEFAVPHATSEDFEWRGMLIPKGTWIMPNMTEIHLDYEKYPKPEEFNPERFLGQTDTMGSSANRKAEDRDQFNFGWGRRVCVGSHLAETQMFNVWVRVLSRCNIVPTLDKNGNEILETLETVQAMSGPVVVSPSPFQIRFVPRGKL</sequence>
<evidence type="ECO:0000313" key="8">
    <source>
        <dbReference type="Proteomes" id="UP001209540"/>
    </source>
</evidence>
<dbReference type="Pfam" id="PF00067">
    <property type="entry name" value="p450"/>
    <property type="match status" value="1"/>
</dbReference>
<dbReference type="InterPro" id="IPR050364">
    <property type="entry name" value="Cytochrome_P450_fung"/>
</dbReference>
<evidence type="ECO:0000313" key="7">
    <source>
        <dbReference type="EMBL" id="KAI9260687.1"/>
    </source>
</evidence>
<keyword evidence="1 5" id="KW-0479">Metal-binding</keyword>
<comment type="caution">
    <text evidence="7">The sequence shown here is derived from an EMBL/GenBank/DDBJ whole genome shotgun (WGS) entry which is preliminary data.</text>
</comment>
<dbReference type="GO" id="GO:0020037">
    <property type="term" value="F:heme binding"/>
    <property type="evidence" value="ECO:0007669"/>
    <property type="project" value="InterPro"/>
</dbReference>
<dbReference type="PROSITE" id="PS00086">
    <property type="entry name" value="CYTOCHROME_P450"/>
    <property type="match status" value="1"/>
</dbReference>
<feature type="non-terminal residue" evidence="7">
    <location>
        <position position="1"/>
    </location>
</feature>
<feature type="binding site" description="axial binding residue" evidence="5">
    <location>
        <position position="310"/>
    </location>
    <ligand>
        <name>heme</name>
        <dbReference type="ChEBI" id="CHEBI:30413"/>
    </ligand>
    <ligandPart>
        <name>Fe</name>
        <dbReference type="ChEBI" id="CHEBI:18248"/>
    </ligandPart>
</feature>
<dbReference type="GO" id="GO:0005506">
    <property type="term" value="F:iron ion binding"/>
    <property type="evidence" value="ECO:0007669"/>
    <property type="project" value="InterPro"/>
</dbReference>
<gene>
    <name evidence="7" type="ORF">BDA99DRAFT_582433</name>
</gene>
<dbReference type="GO" id="GO:0016705">
    <property type="term" value="F:oxidoreductase activity, acting on paired donors, with incorporation or reduction of molecular oxygen"/>
    <property type="evidence" value="ECO:0007669"/>
    <property type="project" value="InterPro"/>
</dbReference>
<evidence type="ECO:0000256" key="3">
    <source>
        <dbReference type="ARBA" id="ARBA00023004"/>
    </source>
</evidence>
<dbReference type="EMBL" id="JAIXMP010000016">
    <property type="protein sequence ID" value="KAI9260687.1"/>
    <property type="molecule type" value="Genomic_DNA"/>
</dbReference>
<keyword evidence="8" id="KW-1185">Reference proteome</keyword>
<dbReference type="PANTHER" id="PTHR46300:SF2">
    <property type="entry name" value="CYTOCHROME P450 MONOOXYGENASE ALNH-RELATED"/>
    <property type="match status" value="1"/>
</dbReference>
<protein>
    <submittedName>
        <fullName evidence="7">Cytochrome P450</fullName>
    </submittedName>
</protein>
<dbReference type="PRINTS" id="PR00463">
    <property type="entry name" value="EP450I"/>
</dbReference>
<comment type="similarity">
    <text evidence="6">Belongs to the cytochrome P450 family.</text>
</comment>
<reference evidence="7" key="2">
    <citation type="submission" date="2023-02" db="EMBL/GenBank/DDBJ databases">
        <authorList>
            <consortium name="DOE Joint Genome Institute"/>
            <person name="Mondo S.J."/>
            <person name="Chang Y."/>
            <person name="Wang Y."/>
            <person name="Ahrendt S."/>
            <person name="Andreopoulos W."/>
            <person name="Barry K."/>
            <person name="Beard J."/>
            <person name="Benny G.L."/>
            <person name="Blankenship S."/>
            <person name="Bonito G."/>
            <person name="Cuomo C."/>
            <person name="Desiro A."/>
            <person name="Gervers K.A."/>
            <person name="Hundley H."/>
            <person name="Kuo A."/>
            <person name="LaButti K."/>
            <person name="Lang B.F."/>
            <person name="Lipzen A."/>
            <person name="O'Donnell K."/>
            <person name="Pangilinan J."/>
            <person name="Reynolds N."/>
            <person name="Sandor L."/>
            <person name="Smith M.W."/>
            <person name="Tsang A."/>
            <person name="Grigoriev I.V."/>
            <person name="Stajich J.E."/>
            <person name="Spatafora J.W."/>
        </authorList>
    </citation>
    <scope>NUCLEOTIDE SEQUENCE</scope>
    <source>
        <strain evidence="7">RSA 2281</strain>
    </source>
</reference>
<keyword evidence="5 6" id="KW-0349">Heme</keyword>
<accession>A0AAD5K8M2</accession>
<reference evidence="7" key="1">
    <citation type="journal article" date="2022" name="IScience">
        <title>Evolution of zygomycete secretomes and the origins of terrestrial fungal ecologies.</title>
        <authorList>
            <person name="Chang Y."/>
            <person name="Wang Y."/>
            <person name="Mondo S."/>
            <person name="Ahrendt S."/>
            <person name="Andreopoulos W."/>
            <person name="Barry K."/>
            <person name="Beard J."/>
            <person name="Benny G.L."/>
            <person name="Blankenship S."/>
            <person name="Bonito G."/>
            <person name="Cuomo C."/>
            <person name="Desiro A."/>
            <person name="Gervers K.A."/>
            <person name="Hundley H."/>
            <person name="Kuo A."/>
            <person name="LaButti K."/>
            <person name="Lang B.F."/>
            <person name="Lipzen A."/>
            <person name="O'Donnell K."/>
            <person name="Pangilinan J."/>
            <person name="Reynolds N."/>
            <person name="Sandor L."/>
            <person name="Smith M.E."/>
            <person name="Tsang A."/>
            <person name="Grigoriev I.V."/>
            <person name="Stajich J.E."/>
            <person name="Spatafora J.W."/>
        </authorList>
    </citation>
    <scope>NUCLEOTIDE SEQUENCE</scope>
    <source>
        <strain evidence="7">RSA 2281</strain>
    </source>
</reference>
<evidence type="ECO:0000256" key="6">
    <source>
        <dbReference type="RuleBase" id="RU000461"/>
    </source>
</evidence>
<dbReference type="PRINTS" id="PR00385">
    <property type="entry name" value="P450"/>
</dbReference>
<dbReference type="InterPro" id="IPR001128">
    <property type="entry name" value="Cyt_P450"/>
</dbReference>